<keyword evidence="2" id="KW-1185">Reference proteome</keyword>
<comment type="caution">
    <text evidence="1">The sequence shown here is derived from an EMBL/GenBank/DDBJ whole genome shotgun (WGS) entry which is preliminary data.</text>
</comment>
<name>A0A011V3P4_RUMAL</name>
<protein>
    <submittedName>
        <fullName evidence="1">Uncharacterized protein</fullName>
    </submittedName>
</protein>
<accession>A0A011V3P4</accession>
<dbReference type="PATRIC" id="fig|1341156.4.peg.1383"/>
<sequence>MSLCMTAGVVSYGAPVISQVITARAAEVEADCYSFDETTGSFTLKGKLDLNVFRGFSNDFKAK</sequence>
<gene>
    <name evidence="1" type="ORF">RASY3_04800</name>
</gene>
<dbReference type="EMBL" id="JEOB01000002">
    <property type="protein sequence ID" value="EXM40072.1"/>
    <property type="molecule type" value="Genomic_DNA"/>
</dbReference>
<evidence type="ECO:0000313" key="2">
    <source>
        <dbReference type="Proteomes" id="UP000021369"/>
    </source>
</evidence>
<organism evidence="1 2">
    <name type="scientific">Ruminococcus albus SY3</name>
    <dbReference type="NCBI Taxonomy" id="1341156"/>
    <lineage>
        <taxon>Bacteria</taxon>
        <taxon>Bacillati</taxon>
        <taxon>Bacillota</taxon>
        <taxon>Clostridia</taxon>
        <taxon>Eubacteriales</taxon>
        <taxon>Oscillospiraceae</taxon>
        <taxon>Ruminococcus</taxon>
    </lineage>
</organism>
<reference evidence="1 2" key="1">
    <citation type="submission" date="2013-06" db="EMBL/GenBank/DDBJ databases">
        <title>Rumen cellulosomics: divergent fiber-degrading strategies revealed by comparative genome-wide analysis of six Ruminococcal strains.</title>
        <authorList>
            <person name="Dassa B."/>
            <person name="Borovok I."/>
            <person name="Lamed R."/>
            <person name="Flint H."/>
            <person name="Yeoman C.J."/>
            <person name="White B."/>
            <person name="Bayer E.A."/>
        </authorList>
    </citation>
    <scope>NUCLEOTIDE SEQUENCE [LARGE SCALE GENOMIC DNA]</scope>
    <source>
        <strain evidence="1 2">SY3</strain>
    </source>
</reference>
<dbReference type="Proteomes" id="UP000021369">
    <property type="component" value="Unassembled WGS sequence"/>
</dbReference>
<evidence type="ECO:0000313" key="1">
    <source>
        <dbReference type="EMBL" id="EXM40072.1"/>
    </source>
</evidence>
<proteinExistence type="predicted"/>
<dbReference type="AlphaFoldDB" id="A0A011V3P4"/>